<dbReference type="PANTHER" id="PTHR24421:SF10">
    <property type="entry name" value="NITRATE_NITRITE SENSOR PROTEIN NARQ"/>
    <property type="match status" value="1"/>
</dbReference>
<dbReference type="Pfam" id="PF07730">
    <property type="entry name" value="HisKA_3"/>
    <property type="match status" value="1"/>
</dbReference>
<reference evidence="12 13" key="1">
    <citation type="submission" date="2018-07" db="EMBL/GenBank/DDBJ databases">
        <title>Streptomyces species from bats.</title>
        <authorList>
            <person name="Dunlap C."/>
        </authorList>
    </citation>
    <scope>NUCLEOTIDE SEQUENCE [LARGE SCALE GENOMIC DNA]</scope>
    <source>
        <strain evidence="12 13">AC230</strain>
    </source>
</reference>
<dbReference type="Gene3D" id="1.20.5.1930">
    <property type="match status" value="1"/>
</dbReference>
<dbReference type="Pfam" id="PF02518">
    <property type="entry name" value="HATPase_c"/>
    <property type="match status" value="1"/>
</dbReference>
<comment type="caution">
    <text evidence="12">The sequence shown here is derived from an EMBL/GenBank/DDBJ whole genome shotgun (WGS) entry which is preliminary data.</text>
</comment>
<dbReference type="Proteomes" id="UP000253741">
    <property type="component" value="Unassembled WGS sequence"/>
</dbReference>
<dbReference type="PANTHER" id="PTHR24421">
    <property type="entry name" value="NITRATE/NITRITE SENSOR PROTEIN NARX-RELATED"/>
    <property type="match status" value="1"/>
</dbReference>
<dbReference type="GO" id="GO:0000155">
    <property type="term" value="F:phosphorelay sensor kinase activity"/>
    <property type="evidence" value="ECO:0007669"/>
    <property type="project" value="InterPro"/>
</dbReference>
<feature type="transmembrane region" description="Helical" evidence="10">
    <location>
        <begin position="237"/>
        <end position="255"/>
    </location>
</feature>
<evidence type="ECO:0000256" key="2">
    <source>
        <dbReference type="ARBA" id="ARBA00012438"/>
    </source>
</evidence>
<evidence type="ECO:0000256" key="9">
    <source>
        <dbReference type="SAM" id="MobiDB-lite"/>
    </source>
</evidence>
<comment type="catalytic activity">
    <reaction evidence="1">
        <text>ATP + protein L-histidine = ADP + protein N-phospho-L-histidine.</text>
        <dbReference type="EC" id="2.7.13.3"/>
    </reaction>
</comment>
<name>A0A370B9Z4_9ACTN</name>
<dbReference type="InterPro" id="IPR011712">
    <property type="entry name" value="Sig_transdc_His_kin_sub3_dim/P"/>
</dbReference>
<dbReference type="GO" id="GO:0016020">
    <property type="term" value="C:membrane"/>
    <property type="evidence" value="ECO:0007669"/>
    <property type="project" value="InterPro"/>
</dbReference>
<dbReference type="InterPro" id="IPR036890">
    <property type="entry name" value="HATPase_C_sf"/>
</dbReference>
<accession>A0A370B9Z4</accession>
<feature type="transmembrane region" description="Helical" evidence="10">
    <location>
        <begin position="100"/>
        <end position="117"/>
    </location>
</feature>
<dbReference type="GO" id="GO:0046983">
    <property type="term" value="F:protein dimerization activity"/>
    <property type="evidence" value="ECO:0007669"/>
    <property type="project" value="InterPro"/>
</dbReference>
<keyword evidence="8" id="KW-0902">Two-component regulatory system</keyword>
<dbReference type="SMART" id="SM00387">
    <property type="entry name" value="HATPase_c"/>
    <property type="match status" value="1"/>
</dbReference>
<feature type="region of interest" description="Disordered" evidence="9">
    <location>
        <begin position="1"/>
        <end position="22"/>
    </location>
</feature>
<evidence type="ECO:0000259" key="11">
    <source>
        <dbReference type="SMART" id="SM00387"/>
    </source>
</evidence>
<evidence type="ECO:0000256" key="3">
    <source>
        <dbReference type="ARBA" id="ARBA00022553"/>
    </source>
</evidence>
<keyword evidence="10" id="KW-1133">Transmembrane helix</keyword>
<feature type="transmembrane region" description="Helical" evidence="10">
    <location>
        <begin position="190"/>
        <end position="217"/>
    </location>
</feature>
<feature type="domain" description="Histidine kinase/HSP90-like ATPase" evidence="11">
    <location>
        <begin position="399"/>
        <end position="489"/>
    </location>
</feature>
<keyword evidence="13" id="KW-1185">Reference proteome</keyword>
<keyword evidence="4" id="KW-0808">Transferase</keyword>
<dbReference type="CDD" id="cd16917">
    <property type="entry name" value="HATPase_UhpB-NarQ-NarX-like"/>
    <property type="match status" value="1"/>
</dbReference>
<gene>
    <name evidence="12" type="ORF">DVH02_14195</name>
</gene>
<evidence type="ECO:0000313" key="12">
    <source>
        <dbReference type="EMBL" id="RDG37472.1"/>
    </source>
</evidence>
<dbReference type="InterPro" id="IPR025828">
    <property type="entry name" value="Put_sensor_dom"/>
</dbReference>
<dbReference type="InterPro" id="IPR003594">
    <property type="entry name" value="HATPase_dom"/>
</dbReference>
<dbReference type="EC" id="2.7.13.3" evidence="2"/>
<evidence type="ECO:0000256" key="6">
    <source>
        <dbReference type="ARBA" id="ARBA00022777"/>
    </source>
</evidence>
<keyword evidence="10" id="KW-0812">Transmembrane</keyword>
<sequence>MAASNRTAKPSAVPMSATARRAAPAGPALMVRSFATGSRWIPMDSDGAKVGRTRRPGPSRTCHDRWWSPLHHRAPSEARGQRAVTDHAVRGPRLPRLAELKFLAVGACTGTAAWFLLTGLMLSVAPIVTLPLLPRTALAARGLAAYERRRTGRYLGTAVPAPPPPEGDDIGAVLTSPGTRRDVGWLALHATLGLLTGVLAVASPAGVVQNVLTAALWPVLPSATTTLDQPVRSWGDAGLALATAAGYGLAGAFLVPPMARWYARLSAARLAPRRATLVERLAEVTATRAAALEAHGTELRRIERSLHDGTQNRIVAVVMHLGMVERALLRDPQSALPMIRTAQDAAGDALSELREVVRQIYPPVLTDRGLRGAVAALAAHCAIPCALEAAEELPRAPAAVEAAAYFVVAEALTNAVKHSGARQITVSLRTEGDRLTVEVTDDGHGGADGTSGSGVVGIQRRVAAFDGTTRLHSPPGGPTVLRADIPLGV</sequence>
<evidence type="ECO:0000256" key="7">
    <source>
        <dbReference type="ARBA" id="ARBA00022840"/>
    </source>
</evidence>
<evidence type="ECO:0000256" key="8">
    <source>
        <dbReference type="ARBA" id="ARBA00023012"/>
    </source>
</evidence>
<organism evidence="12 13">
    <name type="scientific">Streptomyces corynorhini</name>
    <dbReference type="NCBI Taxonomy" id="2282652"/>
    <lineage>
        <taxon>Bacteria</taxon>
        <taxon>Bacillati</taxon>
        <taxon>Actinomycetota</taxon>
        <taxon>Actinomycetes</taxon>
        <taxon>Kitasatosporales</taxon>
        <taxon>Streptomycetaceae</taxon>
        <taxon>Streptomyces</taxon>
    </lineage>
</organism>
<evidence type="ECO:0000313" key="13">
    <source>
        <dbReference type="Proteomes" id="UP000253741"/>
    </source>
</evidence>
<dbReference type="Pfam" id="PF13796">
    <property type="entry name" value="Sensor"/>
    <property type="match status" value="1"/>
</dbReference>
<dbReference type="AlphaFoldDB" id="A0A370B9Z4"/>
<dbReference type="SUPFAM" id="SSF55874">
    <property type="entry name" value="ATPase domain of HSP90 chaperone/DNA topoisomerase II/histidine kinase"/>
    <property type="match status" value="1"/>
</dbReference>
<dbReference type="GO" id="GO:0005524">
    <property type="term" value="F:ATP binding"/>
    <property type="evidence" value="ECO:0007669"/>
    <property type="project" value="UniProtKB-KW"/>
</dbReference>
<dbReference type="Gene3D" id="3.30.565.10">
    <property type="entry name" value="Histidine kinase-like ATPase, C-terminal domain"/>
    <property type="match status" value="1"/>
</dbReference>
<keyword evidence="10" id="KW-0472">Membrane</keyword>
<keyword evidence="3" id="KW-0597">Phosphoprotein</keyword>
<keyword evidence="7" id="KW-0067">ATP-binding</keyword>
<dbReference type="EMBL" id="QQNA01000100">
    <property type="protein sequence ID" value="RDG37472.1"/>
    <property type="molecule type" value="Genomic_DNA"/>
</dbReference>
<keyword evidence="5" id="KW-0547">Nucleotide-binding</keyword>
<evidence type="ECO:0000256" key="10">
    <source>
        <dbReference type="SAM" id="Phobius"/>
    </source>
</evidence>
<evidence type="ECO:0000256" key="5">
    <source>
        <dbReference type="ARBA" id="ARBA00022741"/>
    </source>
</evidence>
<dbReference type="InterPro" id="IPR050482">
    <property type="entry name" value="Sensor_HK_TwoCompSys"/>
</dbReference>
<proteinExistence type="predicted"/>
<evidence type="ECO:0000256" key="1">
    <source>
        <dbReference type="ARBA" id="ARBA00000085"/>
    </source>
</evidence>
<keyword evidence="6 12" id="KW-0418">Kinase</keyword>
<protein>
    <recommendedName>
        <fullName evidence="2">histidine kinase</fullName>
        <ecNumber evidence="2">2.7.13.3</ecNumber>
    </recommendedName>
</protein>
<evidence type="ECO:0000256" key="4">
    <source>
        <dbReference type="ARBA" id="ARBA00022679"/>
    </source>
</evidence>